<keyword evidence="6 9" id="KW-0862">Zinc</keyword>
<dbReference type="InterPro" id="IPR001250">
    <property type="entry name" value="Man6P_Isoase-1"/>
</dbReference>
<dbReference type="GO" id="GO:0009298">
    <property type="term" value="P:GDP-mannose biosynthetic process"/>
    <property type="evidence" value="ECO:0007669"/>
    <property type="project" value="UniProtKB-UniPathway"/>
</dbReference>
<dbReference type="Gene3D" id="2.60.120.10">
    <property type="entry name" value="Jelly Rolls"/>
    <property type="match status" value="2"/>
</dbReference>
<dbReference type="EC" id="5.3.1.8" evidence="4"/>
<dbReference type="Gene3D" id="1.10.441.10">
    <property type="entry name" value="Phosphomannose Isomerase, domain 2"/>
    <property type="match status" value="1"/>
</dbReference>
<dbReference type="PANTHER" id="PTHR10309">
    <property type="entry name" value="MANNOSE-6-PHOSPHATE ISOMERASE"/>
    <property type="match status" value="1"/>
</dbReference>
<dbReference type="InterPro" id="IPR018050">
    <property type="entry name" value="Pmannose_isomerase-type1_CS"/>
</dbReference>
<name>A0A0R5QMD0_SACJA</name>
<dbReference type="InterPro" id="IPR011051">
    <property type="entry name" value="RmlC_Cupin_sf"/>
</dbReference>
<dbReference type="InterPro" id="IPR016305">
    <property type="entry name" value="Mannose-6-P_Isomerase"/>
</dbReference>
<proteinExistence type="inferred from homology"/>
<evidence type="ECO:0000256" key="2">
    <source>
        <dbReference type="ARBA" id="ARBA00004666"/>
    </source>
</evidence>
<feature type="domain" description="Phosphomannose isomerase type I catalytic" evidence="10">
    <location>
        <begin position="4"/>
        <end position="147"/>
    </location>
</feature>
<feature type="active site" evidence="8">
    <location>
        <position position="340"/>
    </location>
</feature>
<comment type="catalytic activity">
    <reaction evidence="1">
        <text>D-mannose 6-phosphate = D-fructose 6-phosphate</text>
        <dbReference type="Rhea" id="RHEA:12356"/>
        <dbReference type="ChEBI" id="CHEBI:58735"/>
        <dbReference type="ChEBI" id="CHEBI:61527"/>
        <dbReference type="EC" id="5.3.1.8"/>
    </reaction>
</comment>
<evidence type="ECO:0000256" key="7">
    <source>
        <dbReference type="ARBA" id="ARBA00023235"/>
    </source>
</evidence>
<evidence type="ECO:0000256" key="1">
    <source>
        <dbReference type="ARBA" id="ARBA00000757"/>
    </source>
</evidence>
<evidence type="ECO:0000256" key="3">
    <source>
        <dbReference type="ARBA" id="ARBA00010772"/>
    </source>
</evidence>
<gene>
    <name evidence="11" type="primary">PMI2</name>
</gene>
<keyword evidence="7 11" id="KW-0413">Isomerase</keyword>
<dbReference type="Pfam" id="PF20511">
    <property type="entry name" value="PMI_typeI_cat"/>
    <property type="match status" value="1"/>
</dbReference>
<evidence type="ECO:0000256" key="5">
    <source>
        <dbReference type="ARBA" id="ARBA00022723"/>
    </source>
</evidence>
<evidence type="ECO:0000256" key="9">
    <source>
        <dbReference type="PIRSR" id="PIRSR001480-2"/>
    </source>
</evidence>
<dbReference type="CDD" id="cd07011">
    <property type="entry name" value="cupin_PMI_type_I_N"/>
    <property type="match status" value="1"/>
</dbReference>
<accession>A0A0R5QMD0</accession>
<organism evidence="11">
    <name type="scientific">Saccharina japonica</name>
    <name type="common">Sweet kelp</name>
    <name type="synonym">Laminaria japonica</name>
    <dbReference type="NCBI Taxonomy" id="88149"/>
    <lineage>
        <taxon>Eukaryota</taxon>
        <taxon>Sar</taxon>
        <taxon>Stramenopiles</taxon>
        <taxon>Ochrophyta</taxon>
        <taxon>PX clade</taxon>
        <taxon>Phaeophyceae</taxon>
        <taxon>Laminariales</taxon>
        <taxon>Laminariaceae</taxon>
        <taxon>Saccharina</taxon>
    </lineage>
</organism>
<reference evidence="11" key="1">
    <citation type="submission" date="2013-12" db="EMBL/GenBank/DDBJ databases">
        <title>Cloning and characterization of phosphomannose isomerase in Saccharina japonica, which exhibits as a biofunctional enzyme.</title>
        <authorList>
            <person name="Wang R."/>
            <person name="Chi S."/>
            <person name="Zhang Y."/>
            <person name="Liu T."/>
        </authorList>
    </citation>
    <scope>NUCLEOTIDE SEQUENCE</scope>
</reference>
<dbReference type="PIRSF" id="PIRSF001480">
    <property type="entry name" value="Mannose-6-phosphate_isomerase"/>
    <property type="match status" value="1"/>
</dbReference>
<feature type="binding site" evidence="9">
    <location>
        <position position="106"/>
    </location>
    <ligand>
        <name>Zn(2+)</name>
        <dbReference type="ChEBI" id="CHEBI:29105"/>
    </ligand>
</feature>
<sequence length="480" mass="53273">MARRMSSFVQKYAWGKPGDQSVVASLKAAGDKSYKVDADEPYAEMWIGTHPSGPSNLLTNSGNVGPLLKDHLTSEPGALGDIAHKGDLPFLFKVISINKALSIQAHPNKKLAERLHAERPDVYADDNHKPEMAVTLSDFEALCGFRPFMEIIWNLHFFPELLALVSLEAVHQMMTAGDDVERQKFALRELFRSYNNAPEEKVRTQVDLLVARLDWASDIPRIDEVELVEGEVKMGHGEGRDEEEQKAQFTETMFDSRFRQGSLAAEALDKRMKKENPDVVRVMLRLSTEYPGDLGILMPLVLNLLMLKTGKAFFMTVDEPHAYLRGDILECMACSNNVVRCALTPKYRDVDLLVDMLSYNMAAPAVLHPHTVDDNRKRFTPPVADFEIEDIHVPANDVYGLEPMPVPAVLVTLKGTQGGLLLDEDTGKEIEAAAGGIFFLPANTHCTLVSGKLSELHIAMAHTNLNWGPMTPRGSAAPNF</sequence>
<dbReference type="PROSITE" id="PS00965">
    <property type="entry name" value="PMI_I_1"/>
    <property type="match status" value="1"/>
</dbReference>
<feature type="binding site" evidence="9">
    <location>
        <position position="321"/>
    </location>
    <ligand>
        <name>Zn(2+)</name>
        <dbReference type="ChEBI" id="CHEBI:29105"/>
    </ligand>
</feature>
<dbReference type="GO" id="GO:0005975">
    <property type="term" value="P:carbohydrate metabolic process"/>
    <property type="evidence" value="ECO:0007669"/>
    <property type="project" value="InterPro"/>
</dbReference>
<dbReference type="InterPro" id="IPR014710">
    <property type="entry name" value="RmlC-like_jellyroll"/>
</dbReference>
<evidence type="ECO:0000256" key="6">
    <source>
        <dbReference type="ARBA" id="ARBA00022833"/>
    </source>
</evidence>
<keyword evidence="5 9" id="KW-0479">Metal-binding</keyword>
<dbReference type="EMBL" id="KF937208">
    <property type="protein sequence ID" value="AIU99986.1"/>
    <property type="molecule type" value="Genomic_DNA"/>
</dbReference>
<protein>
    <recommendedName>
        <fullName evidence="4">mannose-6-phosphate isomerase</fullName>
        <ecNumber evidence="4">5.3.1.8</ecNumber>
    </recommendedName>
</protein>
<comment type="similarity">
    <text evidence="3">Belongs to the mannose-6-phosphate isomerase type 1 family.</text>
</comment>
<comment type="cofactor">
    <cofactor evidence="9">
        <name>Zn(2+)</name>
        <dbReference type="ChEBI" id="CHEBI:29105"/>
    </cofactor>
    <text evidence="9">Binds 1 zinc ion per subunit.</text>
</comment>
<dbReference type="NCBIfam" id="TIGR00218">
    <property type="entry name" value="manA"/>
    <property type="match status" value="1"/>
</dbReference>
<comment type="pathway">
    <text evidence="2">Nucleotide-sugar biosynthesis; GDP-alpha-D-mannose biosynthesis; alpha-D-mannose 1-phosphate from D-fructose 6-phosphate: step 1/2.</text>
</comment>
<dbReference type="GO" id="GO:0005829">
    <property type="term" value="C:cytosol"/>
    <property type="evidence" value="ECO:0007669"/>
    <property type="project" value="TreeGrafter"/>
</dbReference>
<feature type="binding site" evidence="9">
    <location>
        <position position="131"/>
    </location>
    <ligand>
        <name>Zn(2+)</name>
        <dbReference type="ChEBI" id="CHEBI:29105"/>
    </ligand>
</feature>
<dbReference type="PANTHER" id="PTHR10309:SF0">
    <property type="entry name" value="MANNOSE-6-PHOSPHATE ISOMERASE"/>
    <property type="match status" value="1"/>
</dbReference>
<dbReference type="SUPFAM" id="SSF51182">
    <property type="entry name" value="RmlC-like cupins"/>
    <property type="match status" value="1"/>
</dbReference>
<feature type="binding site" evidence="9">
    <location>
        <position position="104"/>
    </location>
    <ligand>
        <name>Zn(2+)</name>
        <dbReference type="ChEBI" id="CHEBI:29105"/>
    </ligand>
</feature>
<dbReference type="InterPro" id="IPR046457">
    <property type="entry name" value="PMI_typeI_cat"/>
</dbReference>
<evidence type="ECO:0000259" key="10">
    <source>
        <dbReference type="Pfam" id="PF20511"/>
    </source>
</evidence>
<dbReference type="AlphaFoldDB" id="A0A0R5QMD0"/>
<evidence type="ECO:0000313" key="11">
    <source>
        <dbReference type="EMBL" id="AIU99986.1"/>
    </source>
</evidence>
<evidence type="ECO:0000256" key="4">
    <source>
        <dbReference type="ARBA" id="ARBA00011956"/>
    </source>
</evidence>
<dbReference type="GO" id="GO:0008270">
    <property type="term" value="F:zinc ion binding"/>
    <property type="evidence" value="ECO:0007669"/>
    <property type="project" value="InterPro"/>
</dbReference>
<dbReference type="GO" id="GO:0004476">
    <property type="term" value="F:mannose-6-phosphate isomerase activity"/>
    <property type="evidence" value="ECO:0007669"/>
    <property type="project" value="UniProtKB-EC"/>
</dbReference>
<evidence type="ECO:0000256" key="8">
    <source>
        <dbReference type="PIRSR" id="PIRSR001480-1"/>
    </source>
</evidence>
<dbReference type="UniPathway" id="UPA00126">
    <property type="reaction ID" value="UER00423"/>
</dbReference>
<dbReference type="PRINTS" id="PR00714">
    <property type="entry name" value="MAN6PISMRASE"/>
</dbReference>